<sequence>MSATAHVRRFWASAGACRAVRYSSQPRWTTLASRRFSSTPAAPASDDSKTLKPKASTPLRRAAAKSLPIRSNPTPTRSTIQQVFTLATASRYVLPRLRSYLPHSSRHLHDALWVPTWGVDGRVGEVFIFSNGSFVSWGLGEEEARKFAAEVLSKAGVEVEPLSEPETEDLEFVTDPSENTRLQGDLIILGKTPSPESDEAIPPNLPQSIFPQDTLLARYAFSQALSRSTALSAFEASLETYLSSMASLPDSLVKTGKPGMSRIALVKKLGELLKFRQALNLNRENFSDTPDFYWAEPVFEGYFNSLSNALEMRNRTRSVNDKITYAAEMQSVLRQLLTETSAHSMELIIILLIAVEVVICLIRDVPELLDAREKSHEPKSQ</sequence>
<name>A0A8K0UNB4_9AGAR</name>
<keyword evidence="5" id="KW-1185">Reference proteome</keyword>
<dbReference type="EMBL" id="JAEVFJ010000017">
    <property type="protein sequence ID" value="KAH8099922.1"/>
    <property type="molecule type" value="Genomic_DNA"/>
</dbReference>
<feature type="region of interest" description="Disordered" evidence="2">
    <location>
        <begin position="34"/>
        <end position="76"/>
    </location>
</feature>
<proteinExistence type="inferred from homology"/>
<evidence type="ECO:0000313" key="5">
    <source>
        <dbReference type="Proteomes" id="UP000813824"/>
    </source>
</evidence>
<dbReference type="GO" id="GO:0005739">
    <property type="term" value="C:mitochondrion"/>
    <property type="evidence" value="ECO:0007669"/>
    <property type="project" value="UniProtKB-ARBA"/>
</dbReference>
<dbReference type="Pfam" id="PF02582">
    <property type="entry name" value="DUF155"/>
    <property type="match status" value="1"/>
</dbReference>
<dbReference type="AlphaFoldDB" id="A0A8K0UNB4"/>
<comment type="caution">
    <text evidence="4">The sequence shown here is derived from an EMBL/GenBank/DDBJ whole genome shotgun (WGS) entry which is preliminary data.</text>
</comment>
<reference evidence="4" key="1">
    <citation type="journal article" date="2021" name="New Phytol.">
        <title>Evolutionary innovations through gain and loss of genes in the ectomycorrhizal Boletales.</title>
        <authorList>
            <person name="Wu G."/>
            <person name="Miyauchi S."/>
            <person name="Morin E."/>
            <person name="Kuo A."/>
            <person name="Drula E."/>
            <person name="Varga T."/>
            <person name="Kohler A."/>
            <person name="Feng B."/>
            <person name="Cao Y."/>
            <person name="Lipzen A."/>
            <person name="Daum C."/>
            <person name="Hundley H."/>
            <person name="Pangilinan J."/>
            <person name="Johnson J."/>
            <person name="Barry K."/>
            <person name="LaButti K."/>
            <person name="Ng V."/>
            <person name="Ahrendt S."/>
            <person name="Min B."/>
            <person name="Choi I.G."/>
            <person name="Park H."/>
            <person name="Plett J.M."/>
            <person name="Magnuson J."/>
            <person name="Spatafora J.W."/>
            <person name="Nagy L.G."/>
            <person name="Henrissat B."/>
            <person name="Grigoriev I.V."/>
            <person name="Yang Z.L."/>
            <person name="Xu J."/>
            <person name="Martin F.M."/>
        </authorList>
    </citation>
    <scope>NUCLEOTIDE SEQUENCE</scope>
    <source>
        <strain evidence="4">KKN 215</strain>
    </source>
</reference>
<dbReference type="InterPro" id="IPR003734">
    <property type="entry name" value="DUF155"/>
</dbReference>
<dbReference type="GO" id="GO:0070131">
    <property type="term" value="P:positive regulation of mitochondrial translation"/>
    <property type="evidence" value="ECO:0007669"/>
    <property type="project" value="TreeGrafter"/>
</dbReference>
<dbReference type="InterPro" id="IPR051624">
    <property type="entry name" value="RMD1/Sad1-interacting"/>
</dbReference>
<dbReference type="Proteomes" id="UP000813824">
    <property type="component" value="Unassembled WGS sequence"/>
</dbReference>
<protein>
    <recommendedName>
        <fullName evidence="3">DUF155 domain-containing protein</fullName>
    </recommendedName>
</protein>
<gene>
    <name evidence="4" type="ORF">BXZ70DRAFT_939560</name>
</gene>
<comment type="similarity">
    <text evidence="1">Belongs to the RMD1/sif2 family.</text>
</comment>
<evidence type="ECO:0000256" key="2">
    <source>
        <dbReference type="SAM" id="MobiDB-lite"/>
    </source>
</evidence>
<evidence type="ECO:0000256" key="1">
    <source>
        <dbReference type="ARBA" id="ARBA00008306"/>
    </source>
</evidence>
<organism evidence="4 5">
    <name type="scientific">Cristinia sonorae</name>
    <dbReference type="NCBI Taxonomy" id="1940300"/>
    <lineage>
        <taxon>Eukaryota</taxon>
        <taxon>Fungi</taxon>
        <taxon>Dikarya</taxon>
        <taxon>Basidiomycota</taxon>
        <taxon>Agaricomycotina</taxon>
        <taxon>Agaricomycetes</taxon>
        <taxon>Agaricomycetidae</taxon>
        <taxon>Agaricales</taxon>
        <taxon>Pleurotineae</taxon>
        <taxon>Stephanosporaceae</taxon>
        <taxon>Cristinia</taxon>
    </lineage>
</organism>
<accession>A0A8K0UNB4</accession>
<dbReference type="PANTHER" id="PTHR16255:SF1">
    <property type="entry name" value="REQUIRED FOR MEIOTIC NUCLEAR DIVISION PROTEIN 1 HOMOLOG"/>
    <property type="match status" value="1"/>
</dbReference>
<feature type="domain" description="DUF155" evidence="3">
    <location>
        <begin position="126"/>
        <end position="320"/>
    </location>
</feature>
<evidence type="ECO:0000313" key="4">
    <source>
        <dbReference type="EMBL" id="KAH8099922.1"/>
    </source>
</evidence>
<dbReference type="PANTHER" id="PTHR16255">
    <property type="entry name" value="REQUIRED FOR MEIOTIC NUCLEAR DIVISION PROTEIN 1 HOMOLOG"/>
    <property type="match status" value="1"/>
</dbReference>
<dbReference type="OrthoDB" id="242766at2759"/>
<evidence type="ECO:0000259" key="3">
    <source>
        <dbReference type="Pfam" id="PF02582"/>
    </source>
</evidence>